<proteinExistence type="predicted"/>
<dbReference type="Gene3D" id="3.30.565.40">
    <property type="entry name" value="Fervidobacterium nodosum Rt17-B1 like"/>
    <property type="match status" value="1"/>
</dbReference>
<reference evidence="2 3" key="1">
    <citation type="submission" date="2021-04" db="EMBL/GenBank/DDBJ databases">
        <authorList>
            <person name="Rodrigo-Torres L."/>
            <person name="Arahal R. D."/>
            <person name="Lucena T."/>
        </authorList>
    </citation>
    <scope>NUCLEOTIDE SEQUENCE [LARGE SCALE GENOMIC DNA]</scope>
    <source>
        <strain evidence="2 3">CECT 9623</strain>
    </source>
</reference>
<evidence type="ECO:0000259" key="1">
    <source>
        <dbReference type="Pfam" id="PF11738"/>
    </source>
</evidence>
<accession>A0ABM8UVF8</accession>
<sequence length="272" mass="30288">MMLIRKGLFLIAGLVIYGCTQSSKNEQEAETSRLTKGSIEKQSFGGCDTVGYGNGVAVNVAVWKSQDSSRAGIEINKILSEKLINRVNQHGDSAHIASDPAASKSLQGAFNLFQKDYTGFKKDFPDAPGCWEVDLKGDTVMVTPKVLFYQLDHIYFTGGAHPNSFRSFHAFDAATGAEVEMEKYIADSSALLKLVETHFRKTEKLSAEINLETAGYFLSDHRFFLPANYVFTREGLFFYYNPYEIAAYARGAVKFTIPYAELKSIIKESEVF</sequence>
<dbReference type="Pfam" id="PF11738">
    <property type="entry name" value="DUF3298"/>
    <property type="match status" value="1"/>
</dbReference>
<name>A0ABM8UVF8_9BACT</name>
<evidence type="ECO:0000313" key="3">
    <source>
        <dbReference type="Proteomes" id="UP000679725"/>
    </source>
</evidence>
<gene>
    <name evidence="2" type="ORF">DYBT9623_04319</name>
</gene>
<organism evidence="2 3">
    <name type="scientific">Dyadobacter linearis</name>
    <dbReference type="NCBI Taxonomy" id="2823330"/>
    <lineage>
        <taxon>Bacteria</taxon>
        <taxon>Pseudomonadati</taxon>
        <taxon>Bacteroidota</taxon>
        <taxon>Cytophagia</taxon>
        <taxon>Cytophagales</taxon>
        <taxon>Spirosomataceae</taxon>
        <taxon>Dyadobacter</taxon>
    </lineage>
</organism>
<protein>
    <recommendedName>
        <fullName evidence="1">DUF3298 domain-containing protein</fullName>
    </recommendedName>
</protein>
<dbReference type="InterPro" id="IPR021729">
    <property type="entry name" value="DUF3298"/>
</dbReference>
<dbReference type="PROSITE" id="PS51257">
    <property type="entry name" value="PROKAR_LIPOPROTEIN"/>
    <property type="match status" value="1"/>
</dbReference>
<dbReference type="RefSeq" id="WP_229254787.1">
    <property type="nucleotide sequence ID" value="NZ_CAJRAU010000007.1"/>
</dbReference>
<dbReference type="Gene3D" id="3.90.640.20">
    <property type="entry name" value="Heat-shock cognate protein, ATPase"/>
    <property type="match status" value="1"/>
</dbReference>
<dbReference type="EMBL" id="CAJRAU010000007">
    <property type="protein sequence ID" value="CAG5072780.1"/>
    <property type="molecule type" value="Genomic_DNA"/>
</dbReference>
<keyword evidence="3" id="KW-1185">Reference proteome</keyword>
<evidence type="ECO:0000313" key="2">
    <source>
        <dbReference type="EMBL" id="CAG5072780.1"/>
    </source>
</evidence>
<comment type="caution">
    <text evidence="2">The sequence shown here is derived from an EMBL/GenBank/DDBJ whole genome shotgun (WGS) entry which is preliminary data.</text>
</comment>
<dbReference type="Proteomes" id="UP000679725">
    <property type="component" value="Unassembled WGS sequence"/>
</dbReference>
<dbReference type="InterPro" id="IPR037126">
    <property type="entry name" value="PdaC/RsiV-like_sf"/>
</dbReference>
<feature type="domain" description="DUF3298" evidence="1">
    <location>
        <begin position="190"/>
        <end position="259"/>
    </location>
</feature>